<organism evidence="1 2">
    <name type="scientific">Leuconostoc mesenteroides</name>
    <dbReference type="NCBI Taxonomy" id="1245"/>
    <lineage>
        <taxon>Bacteria</taxon>
        <taxon>Bacillati</taxon>
        <taxon>Bacillota</taxon>
        <taxon>Bacilli</taxon>
        <taxon>Lactobacillales</taxon>
        <taxon>Lactobacillaceae</taxon>
        <taxon>Leuconostoc</taxon>
    </lineage>
</organism>
<dbReference type="RefSeq" id="WP_010287029.1">
    <property type="nucleotide sequence ID" value="NZ_AP017936.1"/>
</dbReference>
<comment type="caution">
    <text evidence="1">The sequence shown here is derived from an EMBL/GenBank/DDBJ whole genome shotgun (WGS) entry which is preliminary data.</text>
</comment>
<sequence length="53" mass="5496">MALFKELSNKELVNVNGGVVPVAVVLGVPTLALGIYQAGYAAGKDRAQAGLRR</sequence>
<dbReference type="AlphaFoldDB" id="A0A223XQA9"/>
<proteinExistence type="predicted"/>
<name>A0A223XQA9_LEUME</name>
<gene>
    <name evidence="1" type="ORF">GFV13_05985</name>
</gene>
<evidence type="ECO:0000313" key="2">
    <source>
        <dbReference type="Proteomes" id="UP000469952"/>
    </source>
</evidence>
<accession>A0A223XQA9</accession>
<dbReference type="GeneID" id="31478157"/>
<dbReference type="NCBIfam" id="TIGR01847">
    <property type="entry name" value="bacteriocin_sig"/>
    <property type="match status" value="1"/>
</dbReference>
<reference evidence="1 2" key="1">
    <citation type="submission" date="2019-10" db="EMBL/GenBank/DDBJ databases">
        <title>WGS of Leuconostoc mesenteroides.</title>
        <authorList>
            <person name="Melo Bolivar J."/>
            <person name="Marino-Ramirez L."/>
            <person name="Villamil Diaz L.M."/>
        </authorList>
    </citation>
    <scope>NUCLEOTIDE SEQUENCE [LARGE SCALE GENOMIC DNA]</scope>
    <source>
        <strain evidence="1 2">M11</strain>
    </source>
</reference>
<dbReference type="InterPro" id="IPR010133">
    <property type="entry name" value="Bacteriocin_signal_seq"/>
</dbReference>
<dbReference type="Proteomes" id="UP000469952">
    <property type="component" value="Unassembled WGS sequence"/>
</dbReference>
<dbReference type="NCBIfam" id="TIGR03949">
    <property type="entry name" value="bact_IIb_cerein"/>
    <property type="match status" value="1"/>
</dbReference>
<protein>
    <submittedName>
        <fullName evidence="1">Class IIb bacteriocin, lactobin A/cerein 7B family</fullName>
    </submittedName>
</protein>
<dbReference type="EMBL" id="WIPA01000007">
    <property type="protein sequence ID" value="MQR26823.1"/>
    <property type="molecule type" value="Genomic_DNA"/>
</dbReference>
<dbReference type="InterPro" id="IPR023991">
    <property type="entry name" value="Bacteriocin_IIb_lactobn/cerein"/>
</dbReference>
<evidence type="ECO:0000313" key="1">
    <source>
        <dbReference type="EMBL" id="MQR26823.1"/>
    </source>
</evidence>